<dbReference type="Proteomes" id="UP000182149">
    <property type="component" value="Unassembled WGS sequence"/>
</dbReference>
<reference evidence="1 2" key="1">
    <citation type="submission" date="2014-12" db="EMBL/GenBank/DDBJ databases">
        <title>Draft genome sequences of 29 type strains of Enterococci.</title>
        <authorList>
            <person name="Zhong Z."/>
            <person name="Sun Z."/>
            <person name="Liu W."/>
            <person name="Zhang W."/>
            <person name="Zhang H."/>
        </authorList>
    </citation>
    <scope>NUCLEOTIDE SEQUENCE [LARGE SCALE GENOMIC DNA]</scope>
    <source>
        <strain evidence="1 2">DSM 17690</strain>
    </source>
</reference>
<evidence type="ECO:0000313" key="1">
    <source>
        <dbReference type="EMBL" id="OJG10595.1"/>
    </source>
</evidence>
<dbReference type="EMBL" id="JXKD01000007">
    <property type="protein sequence ID" value="OJG10595.1"/>
    <property type="molecule type" value="Genomic_DNA"/>
</dbReference>
<comment type="caution">
    <text evidence="1">The sequence shown here is derived from an EMBL/GenBank/DDBJ whole genome shotgun (WGS) entry which is preliminary data.</text>
</comment>
<dbReference type="STRING" id="328396.RU93_GL002111"/>
<name>A0A1L8QSU8_9ENTE</name>
<dbReference type="AlphaFoldDB" id="A0A1L8QSU8"/>
<accession>A0A1L8QSU8</accession>
<keyword evidence="2" id="KW-1185">Reference proteome</keyword>
<gene>
    <name evidence="1" type="ORF">RU93_GL002111</name>
</gene>
<sequence>MIKMKNDLTSAEWEALASFLHFLNPLLITNVSPMISTDENKQIALLAESGKEKFINIAKSLNPVPIDWPDGHYINGYYVSNVPDDERWAGDLD</sequence>
<evidence type="ECO:0000313" key="2">
    <source>
        <dbReference type="Proteomes" id="UP000182149"/>
    </source>
</evidence>
<organism evidence="1 2">
    <name type="scientific">Enterococcus aquimarinus</name>
    <dbReference type="NCBI Taxonomy" id="328396"/>
    <lineage>
        <taxon>Bacteria</taxon>
        <taxon>Bacillati</taxon>
        <taxon>Bacillota</taxon>
        <taxon>Bacilli</taxon>
        <taxon>Lactobacillales</taxon>
        <taxon>Enterococcaceae</taxon>
        <taxon>Enterococcus</taxon>
    </lineage>
</organism>
<proteinExistence type="predicted"/>
<protein>
    <submittedName>
        <fullName evidence="1">Uncharacterized protein</fullName>
    </submittedName>
</protein>